<organism evidence="6 7">
    <name type="scientific">Microbacterium stercoris</name>
    <dbReference type="NCBI Taxonomy" id="2820289"/>
    <lineage>
        <taxon>Bacteria</taxon>
        <taxon>Bacillati</taxon>
        <taxon>Actinomycetota</taxon>
        <taxon>Actinomycetes</taxon>
        <taxon>Micrococcales</taxon>
        <taxon>Microbacteriaceae</taxon>
        <taxon>Microbacterium</taxon>
    </lineage>
</organism>
<dbReference type="InterPro" id="IPR001387">
    <property type="entry name" value="Cro/C1-type_HTH"/>
</dbReference>
<dbReference type="CDD" id="cd01392">
    <property type="entry name" value="HTH_LacI"/>
    <property type="match status" value="1"/>
</dbReference>
<gene>
    <name evidence="6" type="ORF">J5V96_04965</name>
</gene>
<keyword evidence="2 6" id="KW-0238">DNA-binding</keyword>
<dbReference type="InterPro" id="IPR000843">
    <property type="entry name" value="HTH_LacI"/>
</dbReference>
<dbReference type="PROSITE" id="PS00356">
    <property type="entry name" value="HTH_LACI_1"/>
    <property type="match status" value="1"/>
</dbReference>
<feature type="domain" description="HTH cro/C1-type" evidence="5">
    <location>
        <begin position="16"/>
        <end position="59"/>
    </location>
</feature>
<dbReference type="SUPFAM" id="SSF47413">
    <property type="entry name" value="lambda repressor-like DNA-binding domains"/>
    <property type="match status" value="1"/>
</dbReference>
<proteinExistence type="predicted"/>
<dbReference type="PROSITE" id="PS50943">
    <property type="entry name" value="HTH_CROC1"/>
    <property type="match status" value="1"/>
</dbReference>
<evidence type="ECO:0000313" key="7">
    <source>
        <dbReference type="Proteomes" id="UP000680132"/>
    </source>
</evidence>
<dbReference type="Pfam" id="PF13377">
    <property type="entry name" value="Peripla_BP_3"/>
    <property type="match status" value="1"/>
</dbReference>
<dbReference type="Proteomes" id="UP000680132">
    <property type="component" value="Unassembled WGS sequence"/>
</dbReference>
<dbReference type="RefSeq" id="WP_208501160.1">
    <property type="nucleotide sequence ID" value="NZ_JAGFOA010000002.1"/>
</dbReference>
<dbReference type="Gene3D" id="1.10.260.40">
    <property type="entry name" value="lambda repressor-like DNA-binding domains"/>
    <property type="match status" value="1"/>
</dbReference>
<keyword evidence="1" id="KW-0805">Transcription regulation</keyword>
<dbReference type="Gene3D" id="3.40.50.2300">
    <property type="match status" value="2"/>
</dbReference>
<evidence type="ECO:0000259" key="4">
    <source>
        <dbReference type="PROSITE" id="PS50932"/>
    </source>
</evidence>
<dbReference type="GO" id="GO:0000976">
    <property type="term" value="F:transcription cis-regulatory region binding"/>
    <property type="evidence" value="ECO:0007669"/>
    <property type="project" value="TreeGrafter"/>
</dbReference>
<dbReference type="InterPro" id="IPR010982">
    <property type="entry name" value="Lambda_DNA-bd_dom_sf"/>
</dbReference>
<dbReference type="PANTHER" id="PTHR30146">
    <property type="entry name" value="LACI-RELATED TRANSCRIPTIONAL REPRESSOR"/>
    <property type="match status" value="1"/>
</dbReference>
<evidence type="ECO:0000256" key="1">
    <source>
        <dbReference type="ARBA" id="ARBA00023015"/>
    </source>
</evidence>
<dbReference type="AlphaFoldDB" id="A0A939TM61"/>
<name>A0A939TM61_9MICO</name>
<dbReference type="SMART" id="SM00354">
    <property type="entry name" value="HTH_LACI"/>
    <property type="match status" value="1"/>
</dbReference>
<dbReference type="EMBL" id="JAGFOA010000002">
    <property type="protein sequence ID" value="MBO3662863.1"/>
    <property type="molecule type" value="Genomic_DNA"/>
</dbReference>
<evidence type="ECO:0000256" key="3">
    <source>
        <dbReference type="ARBA" id="ARBA00023163"/>
    </source>
</evidence>
<dbReference type="InterPro" id="IPR046335">
    <property type="entry name" value="LacI/GalR-like_sensor"/>
</dbReference>
<dbReference type="CDD" id="cd06267">
    <property type="entry name" value="PBP1_LacI_sugar_binding-like"/>
    <property type="match status" value="1"/>
</dbReference>
<reference evidence="6" key="1">
    <citation type="submission" date="2021-03" db="EMBL/GenBank/DDBJ databases">
        <title>Microbacterium sp. nov., a novel actinobacterium isolated from cow dung.</title>
        <authorList>
            <person name="Zhang L."/>
        </authorList>
    </citation>
    <scope>NUCLEOTIDE SEQUENCE</scope>
    <source>
        <strain evidence="6">NEAU-LLB</strain>
    </source>
</reference>
<accession>A0A939TM61</accession>
<keyword evidence="7" id="KW-1185">Reference proteome</keyword>
<sequence length="343" mass="36297">MSLSSTTAPRGAGAATIEEVAARAGVSRSTVSRVLGGGERVSPAALESVRRAIAELDYVPNRAARSLASRQTLAIALVVPEDTTRFFGDPFFASIVGGVNGRLASSDYILNLFIASGDPGDKTTNYLTGGNVDGALIVSHHASNTFLERIHRTMPVVFGGRPVPPYGDDYWFVDVDNIEGGRIATRHLLNRGHRRIATITGPLDMTVSDDRLQGFRDALAGAGLAPSHVENGDFTIEGGAAAMVRILASGDRPDAVFVASDLMARGALGVLQARGVRVPDEIAVIGFDDSPAAIEIAPRLTTVRQPSREQGERMTEVLLARLAGQDPPQATILHSELVIRETA</sequence>
<evidence type="ECO:0000256" key="2">
    <source>
        <dbReference type="ARBA" id="ARBA00023125"/>
    </source>
</evidence>
<keyword evidence="3" id="KW-0804">Transcription</keyword>
<dbReference type="GO" id="GO:0003700">
    <property type="term" value="F:DNA-binding transcription factor activity"/>
    <property type="evidence" value="ECO:0007669"/>
    <property type="project" value="TreeGrafter"/>
</dbReference>
<dbReference type="Pfam" id="PF00356">
    <property type="entry name" value="LacI"/>
    <property type="match status" value="1"/>
</dbReference>
<dbReference type="PROSITE" id="PS50932">
    <property type="entry name" value="HTH_LACI_2"/>
    <property type="match status" value="1"/>
</dbReference>
<dbReference type="PANTHER" id="PTHR30146:SF109">
    <property type="entry name" value="HTH-TYPE TRANSCRIPTIONAL REGULATOR GALS"/>
    <property type="match status" value="1"/>
</dbReference>
<feature type="domain" description="HTH lacI-type" evidence="4">
    <location>
        <begin position="15"/>
        <end position="69"/>
    </location>
</feature>
<evidence type="ECO:0000259" key="5">
    <source>
        <dbReference type="PROSITE" id="PS50943"/>
    </source>
</evidence>
<dbReference type="SUPFAM" id="SSF53822">
    <property type="entry name" value="Periplasmic binding protein-like I"/>
    <property type="match status" value="1"/>
</dbReference>
<comment type="caution">
    <text evidence="6">The sequence shown here is derived from an EMBL/GenBank/DDBJ whole genome shotgun (WGS) entry which is preliminary data.</text>
</comment>
<evidence type="ECO:0000313" key="6">
    <source>
        <dbReference type="EMBL" id="MBO3662863.1"/>
    </source>
</evidence>
<dbReference type="InterPro" id="IPR028082">
    <property type="entry name" value="Peripla_BP_I"/>
</dbReference>
<protein>
    <submittedName>
        <fullName evidence="6">LacI family DNA-binding transcriptional regulator</fullName>
    </submittedName>
</protein>